<protein>
    <recommendedName>
        <fullName evidence="4">RNA-binding protein 33</fullName>
    </recommendedName>
</protein>
<dbReference type="AlphaFoldDB" id="A0A8B9V904"/>
<dbReference type="Proteomes" id="UP000694549">
    <property type="component" value="Unplaced"/>
</dbReference>
<feature type="region of interest" description="Disordered" evidence="1">
    <location>
        <begin position="51"/>
        <end position="84"/>
    </location>
</feature>
<sequence>MAAALGGGADDDFDQFDKPGAERSWRRRAGDDEWDSELDDDLLGEDLLAGKKNQSDLSDEELNDDLLQSDNEEEHAFGSQGVTVSLDGTSGLLTSYELSETINDESIEHEYDQGEDEIGYGKSEAHGEYASEYAEEGHYEGNDPELTEDQIEYGEEPGEDDEVLDLEINEPLDEFPVSFFLLYLQR</sequence>
<feature type="compositionally biased region" description="Basic and acidic residues" evidence="1">
    <location>
        <begin position="15"/>
        <end position="31"/>
    </location>
</feature>
<feature type="region of interest" description="Disordered" evidence="1">
    <location>
        <begin position="1"/>
        <end position="38"/>
    </location>
</feature>
<reference evidence="2" key="1">
    <citation type="submission" date="2025-08" db="UniProtKB">
        <authorList>
            <consortium name="Ensembl"/>
        </authorList>
    </citation>
    <scope>IDENTIFICATION</scope>
</reference>
<proteinExistence type="predicted"/>
<reference evidence="2" key="2">
    <citation type="submission" date="2025-09" db="UniProtKB">
        <authorList>
            <consortium name="Ensembl"/>
        </authorList>
    </citation>
    <scope>IDENTIFICATION</scope>
</reference>
<evidence type="ECO:0000256" key="1">
    <source>
        <dbReference type="SAM" id="MobiDB-lite"/>
    </source>
</evidence>
<dbReference type="PANTHER" id="PTHR22014:SF2">
    <property type="entry name" value="RNA-BINDING PROTEIN 33"/>
    <property type="match status" value="1"/>
</dbReference>
<organism evidence="2 3">
    <name type="scientific">Anas zonorhyncha</name>
    <name type="common">Eastern spot-billed duck</name>
    <dbReference type="NCBI Taxonomy" id="75864"/>
    <lineage>
        <taxon>Eukaryota</taxon>
        <taxon>Metazoa</taxon>
        <taxon>Chordata</taxon>
        <taxon>Craniata</taxon>
        <taxon>Vertebrata</taxon>
        <taxon>Euteleostomi</taxon>
        <taxon>Archelosauria</taxon>
        <taxon>Archosauria</taxon>
        <taxon>Dinosauria</taxon>
        <taxon>Saurischia</taxon>
        <taxon>Theropoda</taxon>
        <taxon>Coelurosauria</taxon>
        <taxon>Aves</taxon>
        <taxon>Neognathae</taxon>
        <taxon>Galloanserae</taxon>
        <taxon>Anseriformes</taxon>
        <taxon>Anatidae</taxon>
        <taxon>Anatinae</taxon>
        <taxon>Anas</taxon>
    </lineage>
</organism>
<dbReference type="InterPro" id="IPR039878">
    <property type="entry name" value="RBM33"/>
</dbReference>
<name>A0A8B9V904_9AVES</name>
<evidence type="ECO:0000313" key="2">
    <source>
        <dbReference type="Ensembl" id="ENSAZOP00000020873.1"/>
    </source>
</evidence>
<accession>A0A8B9V904</accession>
<dbReference type="PANTHER" id="PTHR22014">
    <property type="entry name" value="RNA-BINDING PROTEIN 33"/>
    <property type="match status" value="1"/>
</dbReference>
<dbReference type="Ensembl" id="ENSAZOT00000022412.1">
    <property type="protein sequence ID" value="ENSAZOP00000020873.1"/>
    <property type="gene ID" value="ENSAZOG00000013514.1"/>
</dbReference>
<evidence type="ECO:0000313" key="3">
    <source>
        <dbReference type="Proteomes" id="UP000694549"/>
    </source>
</evidence>
<evidence type="ECO:0008006" key="4">
    <source>
        <dbReference type="Google" id="ProtNLM"/>
    </source>
</evidence>
<dbReference type="GO" id="GO:0003723">
    <property type="term" value="F:RNA binding"/>
    <property type="evidence" value="ECO:0007669"/>
    <property type="project" value="TreeGrafter"/>
</dbReference>
<keyword evidence="3" id="KW-1185">Reference proteome</keyword>